<evidence type="ECO:0000256" key="4">
    <source>
        <dbReference type="ARBA" id="ARBA00022741"/>
    </source>
</evidence>
<dbReference type="SUPFAM" id="SSF53448">
    <property type="entry name" value="Nucleotide-diphospho-sugar transferases"/>
    <property type="match status" value="1"/>
</dbReference>
<protein>
    <submittedName>
        <fullName evidence="9">Molybdenum cofactor guanylyltransferase</fullName>
    </submittedName>
</protein>
<evidence type="ECO:0000256" key="5">
    <source>
        <dbReference type="ARBA" id="ARBA00022842"/>
    </source>
</evidence>
<dbReference type="PANTHER" id="PTHR19136">
    <property type="entry name" value="MOLYBDENUM COFACTOR GUANYLYLTRANSFERASE"/>
    <property type="match status" value="1"/>
</dbReference>
<keyword evidence="7" id="KW-0501">Molybdenum cofactor biosynthesis</keyword>
<dbReference type="InterPro" id="IPR025877">
    <property type="entry name" value="MobA-like_NTP_Trfase"/>
</dbReference>
<evidence type="ECO:0000256" key="3">
    <source>
        <dbReference type="ARBA" id="ARBA00022723"/>
    </source>
</evidence>
<dbReference type="GO" id="GO:0016779">
    <property type="term" value="F:nucleotidyltransferase activity"/>
    <property type="evidence" value="ECO:0007669"/>
    <property type="project" value="UniProtKB-KW"/>
</dbReference>
<dbReference type="PANTHER" id="PTHR19136:SF81">
    <property type="entry name" value="MOLYBDENUM COFACTOR GUANYLYLTRANSFERASE"/>
    <property type="match status" value="1"/>
</dbReference>
<keyword evidence="9" id="KW-0548">Nucleotidyltransferase</keyword>
<dbReference type="RefSeq" id="WP_376868581.1">
    <property type="nucleotide sequence ID" value="NZ_JBHRYB010000025.1"/>
</dbReference>
<evidence type="ECO:0000256" key="2">
    <source>
        <dbReference type="ARBA" id="ARBA00022679"/>
    </source>
</evidence>
<sequence length="217" mass="24551">MQSDNLRSANPRIVAAVLAGGLSRRMGTDKALLQDNQQRSQLQRTCSVVRPLIDNDVIRKMVVSRALNPAEQQLLGCEFIPDQVEQKGPLGAIYSLAKKLNNQCDYLLLLPVDLPFIQIENLSNLIDHGLRNQSACYYQGNFLPLFLPLSDRLIHYLEIQLNDAQGNLSVRRLLTELGSQVITYNEDEKFLTNANTPEQWHAIQKLLTEENKQNISL</sequence>
<evidence type="ECO:0000256" key="6">
    <source>
        <dbReference type="ARBA" id="ARBA00023134"/>
    </source>
</evidence>
<comment type="caution">
    <text evidence="9">The sequence shown here is derived from an EMBL/GenBank/DDBJ whole genome shotgun (WGS) entry which is preliminary data.</text>
</comment>
<dbReference type="InterPro" id="IPR013482">
    <property type="entry name" value="Molybde_CF_guanTrfase"/>
</dbReference>
<proteinExistence type="predicted"/>
<evidence type="ECO:0000259" key="8">
    <source>
        <dbReference type="Pfam" id="PF12804"/>
    </source>
</evidence>
<organism evidence="9 10">
    <name type="scientific">Bacterioplanoides pacificum</name>
    <dbReference type="NCBI Taxonomy" id="1171596"/>
    <lineage>
        <taxon>Bacteria</taxon>
        <taxon>Pseudomonadati</taxon>
        <taxon>Pseudomonadota</taxon>
        <taxon>Gammaproteobacteria</taxon>
        <taxon>Oceanospirillales</taxon>
        <taxon>Oceanospirillaceae</taxon>
        <taxon>Bacterioplanoides</taxon>
    </lineage>
</organism>
<evidence type="ECO:0000256" key="7">
    <source>
        <dbReference type="ARBA" id="ARBA00023150"/>
    </source>
</evidence>
<evidence type="ECO:0000313" key="10">
    <source>
        <dbReference type="Proteomes" id="UP001595722"/>
    </source>
</evidence>
<dbReference type="EMBL" id="JBHRYB010000025">
    <property type="protein sequence ID" value="MFC3681903.1"/>
    <property type="molecule type" value="Genomic_DNA"/>
</dbReference>
<dbReference type="Gene3D" id="3.90.550.10">
    <property type="entry name" value="Spore Coat Polysaccharide Biosynthesis Protein SpsA, Chain A"/>
    <property type="match status" value="1"/>
</dbReference>
<dbReference type="InterPro" id="IPR029044">
    <property type="entry name" value="Nucleotide-diphossugar_trans"/>
</dbReference>
<keyword evidence="3" id="KW-0479">Metal-binding</keyword>
<keyword evidence="5" id="KW-0460">Magnesium</keyword>
<feature type="domain" description="MobA-like NTP transferase" evidence="8">
    <location>
        <begin position="15"/>
        <end position="176"/>
    </location>
</feature>
<keyword evidence="10" id="KW-1185">Reference proteome</keyword>
<gene>
    <name evidence="9" type="ORF">ACFOMG_17510</name>
</gene>
<reference evidence="10" key="1">
    <citation type="journal article" date="2019" name="Int. J. Syst. Evol. Microbiol.">
        <title>The Global Catalogue of Microorganisms (GCM) 10K type strain sequencing project: providing services to taxonomists for standard genome sequencing and annotation.</title>
        <authorList>
            <consortium name="The Broad Institute Genomics Platform"/>
            <consortium name="The Broad Institute Genome Sequencing Center for Infectious Disease"/>
            <person name="Wu L."/>
            <person name="Ma J."/>
        </authorList>
    </citation>
    <scope>NUCLEOTIDE SEQUENCE [LARGE SCALE GENOMIC DNA]</scope>
    <source>
        <strain evidence="10">KCTC 42424</strain>
    </source>
</reference>
<keyword evidence="2" id="KW-0808">Transferase</keyword>
<name>A0ABV7VWL3_9GAMM</name>
<dbReference type="Proteomes" id="UP001595722">
    <property type="component" value="Unassembled WGS sequence"/>
</dbReference>
<evidence type="ECO:0000256" key="1">
    <source>
        <dbReference type="ARBA" id="ARBA00022490"/>
    </source>
</evidence>
<keyword evidence="1" id="KW-0963">Cytoplasm</keyword>
<keyword evidence="4" id="KW-0547">Nucleotide-binding</keyword>
<accession>A0ABV7VWL3</accession>
<keyword evidence="6" id="KW-0342">GTP-binding</keyword>
<evidence type="ECO:0000313" key="9">
    <source>
        <dbReference type="EMBL" id="MFC3681903.1"/>
    </source>
</evidence>
<dbReference type="Pfam" id="PF12804">
    <property type="entry name" value="NTP_transf_3"/>
    <property type="match status" value="1"/>
</dbReference>
<dbReference type="CDD" id="cd02503">
    <property type="entry name" value="MobA"/>
    <property type="match status" value="1"/>
</dbReference>